<dbReference type="GO" id="GO:0005829">
    <property type="term" value="C:cytosol"/>
    <property type="evidence" value="ECO:0007669"/>
    <property type="project" value="TreeGrafter"/>
</dbReference>
<gene>
    <name evidence="2" type="ORF">GRI89_10045</name>
</gene>
<dbReference type="Proteomes" id="UP000433652">
    <property type="component" value="Unassembled WGS sequence"/>
</dbReference>
<organism evidence="2 3">
    <name type="scientific">Croceibacterium salegens</name>
    <dbReference type="NCBI Taxonomy" id="1737568"/>
    <lineage>
        <taxon>Bacteria</taxon>
        <taxon>Pseudomonadati</taxon>
        <taxon>Pseudomonadota</taxon>
        <taxon>Alphaproteobacteria</taxon>
        <taxon>Sphingomonadales</taxon>
        <taxon>Erythrobacteraceae</taxon>
        <taxon>Croceibacterium</taxon>
    </lineage>
</organism>
<dbReference type="Pfam" id="PF13450">
    <property type="entry name" value="NAD_binding_8"/>
    <property type="match status" value="1"/>
</dbReference>
<feature type="compositionally biased region" description="Basic and acidic residues" evidence="1">
    <location>
        <begin position="512"/>
        <end position="522"/>
    </location>
</feature>
<name>A0A6I4SX02_9SPHN</name>
<dbReference type="AlphaFoldDB" id="A0A6I4SX02"/>
<dbReference type="PANTHER" id="PTHR21197:SF0">
    <property type="entry name" value="UDP-GALACTOPYRANOSE MUTASE"/>
    <property type="match status" value="1"/>
</dbReference>
<comment type="caution">
    <text evidence="2">The sequence shown here is derived from an EMBL/GenBank/DDBJ whole genome shotgun (WGS) entry which is preliminary data.</text>
</comment>
<dbReference type="EMBL" id="WTYM01000041">
    <property type="protein sequence ID" value="MXO59879.1"/>
    <property type="molecule type" value="Genomic_DNA"/>
</dbReference>
<dbReference type="PANTHER" id="PTHR21197">
    <property type="entry name" value="UDP-GALACTOPYRANOSE MUTASE"/>
    <property type="match status" value="1"/>
</dbReference>
<evidence type="ECO:0000256" key="1">
    <source>
        <dbReference type="SAM" id="MobiDB-lite"/>
    </source>
</evidence>
<proteinExistence type="predicted"/>
<dbReference type="NCBIfam" id="NF005545">
    <property type="entry name" value="PRK07208.1-1"/>
    <property type="match status" value="1"/>
</dbReference>
<accession>A0A6I4SX02</accession>
<dbReference type="InterPro" id="IPR036188">
    <property type="entry name" value="FAD/NAD-bd_sf"/>
</dbReference>
<evidence type="ECO:0000313" key="2">
    <source>
        <dbReference type="EMBL" id="MXO59879.1"/>
    </source>
</evidence>
<keyword evidence="3" id="KW-1185">Reference proteome</keyword>
<sequence length="522" mass="58414">MTFSGSGKRGEIAVDVAIVGAGPAGLTAGYLLTKAGKSVAIIERDATYVGGISRTVEHDGYRFDIGGHRFFSKSQQVVDLWNEILPDDFIQRPRMSRIYYEGKFYSYPLRAFEALHNLGVMRSTACILSYLRYKLFPIGEVRSFEDWTTNQFGKRLYSIFFKTYTEKVWGMPCNEMSADWAAQRIKGLNLWGAVVDGLKRSLGLNKRPNDGQTVKTLLETFRYPRLGPGMMWDAARDRIVATGKGRVLMGHALEQLANDGDWRMTATGPGGKVVIRARDAISSAPMRELAARLDPLPETAMEAKQLKYRDFLTIALMVEGEDLFPDNWIYIHDSKVQVGRVQNFRSWSPEMVPDAALACVGLEYFCFEGDGLWAMADDDLVALATREMEILGLLNPAKVKGGAVVRQEKAYPVYDEDYAANVAAMRTELEARFPSLHLVGRNGMHRYNNQDHAMMTAMLTVENILAGERVYDTWCVNEDAEYHEAGNEGAETRLPSREPTPDQAAALASVRDVPKRIDREAA</sequence>
<dbReference type="GO" id="GO:0008767">
    <property type="term" value="F:UDP-galactopyranose mutase activity"/>
    <property type="evidence" value="ECO:0007669"/>
    <property type="project" value="TreeGrafter"/>
</dbReference>
<dbReference type="NCBIfam" id="NF005548">
    <property type="entry name" value="PRK07208.1-4"/>
    <property type="match status" value="1"/>
</dbReference>
<dbReference type="OrthoDB" id="9769600at2"/>
<feature type="region of interest" description="Disordered" evidence="1">
    <location>
        <begin position="485"/>
        <end position="522"/>
    </location>
</feature>
<dbReference type="SUPFAM" id="SSF51971">
    <property type="entry name" value="Nucleotide-binding domain"/>
    <property type="match status" value="1"/>
</dbReference>
<dbReference type="Gene3D" id="3.50.50.60">
    <property type="entry name" value="FAD/NAD(P)-binding domain"/>
    <property type="match status" value="1"/>
</dbReference>
<dbReference type="RefSeq" id="WP_159794736.1">
    <property type="nucleotide sequence ID" value="NZ_WTYM01000041.1"/>
</dbReference>
<evidence type="ECO:0000313" key="3">
    <source>
        <dbReference type="Proteomes" id="UP000433652"/>
    </source>
</evidence>
<dbReference type="PRINTS" id="PR00469">
    <property type="entry name" value="PNDRDTASEII"/>
</dbReference>
<feature type="compositionally biased region" description="Basic and acidic residues" evidence="1">
    <location>
        <begin position="485"/>
        <end position="500"/>
    </location>
</feature>
<dbReference type="GO" id="GO:0050660">
    <property type="term" value="F:flavin adenine dinucleotide binding"/>
    <property type="evidence" value="ECO:0007669"/>
    <property type="project" value="TreeGrafter"/>
</dbReference>
<protein>
    <submittedName>
        <fullName evidence="2">NAD(P)-binding protein</fullName>
    </submittedName>
</protein>
<reference evidence="2 3" key="1">
    <citation type="submission" date="2019-12" db="EMBL/GenBank/DDBJ databases">
        <title>Genomic-based taxomic classification of the family Erythrobacteraceae.</title>
        <authorList>
            <person name="Xu L."/>
        </authorList>
    </citation>
    <scope>NUCLEOTIDE SEQUENCE [LARGE SCALE GENOMIC DNA]</scope>
    <source>
        <strain evidence="2 3">MCCC 1K01500</strain>
    </source>
</reference>